<dbReference type="EMBL" id="BAABLX010000029">
    <property type="protein sequence ID" value="GAA4951390.1"/>
    <property type="molecule type" value="Genomic_DNA"/>
</dbReference>
<dbReference type="Gene3D" id="3.40.250.10">
    <property type="entry name" value="Rhodanese-like domain"/>
    <property type="match status" value="1"/>
</dbReference>
<comment type="caution">
    <text evidence="3">The sequence shown here is derived from an EMBL/GenBank/DDBJ whole genome shotgun (WGS) entry which is preliminary data.</text>
</comment>
<organism evidence="3 4">
    <name type="scientific">Halioxenophilus aromaticivorans</name>
    <dbReference type="NCBI Taxonomy" id="1306992"/>
    <lineage>
        <taxon>Bacteria</taxon>
        <taxon>Pseudomonadati</taxon>
        <taxon>Pseudomonadota</taxon>
        <taxon>Gammaproteobacteria</taxon>
        <taxon>Alteromonadales</taxon>
        <taxon>Alteromonadaceae</taxon>
        <taxon>Halioxenophilus</taxon>
    </lineage>
</organism>
<dbReference type="PANTHER" id="PTHR43268">
    <property type="entry name" value="THIOSULFATE SULFURTRANSFERASE/RHODANESE-LIKE DOMAIN-CONTAINING PROTEIN 2"/>
    <property type="match status" value="1"/>
</dbReference>
<evidence type="ECO:0000259" key="2">
    <source>
        <dbReference type="PROSITE" id="PS50206"/>
    </source>
</evidence>
<dbReference type="PROSITE" id="PS50206">
    <property type="entry name" value="RHODANESE_3"/>
    <property type="match status" value="1"/>
</dbReference>
<keyword evidence="1" id="KW-0819">tRNA processing</keyword>
<dbReference type="CDD" id="cd01518">
    <property type="entry name" value="RHOD_YceA"/>
    <property type="match status" value="1"/>
</dbReference>
<dbReference type="Pfam" id="PF17773">
    <property type="entry name" value="UPF0176_N"/>
    <property type="match status" value="1"/>
</dbReference>
<dbReference type="NCBIfam" id="NF001136">
    <property type="entry name" value="PRK00142.1-4"/>
    <property type="match status" value="1"/>
</dbReference>
<dbReference type="Pfam" id="PF00581">
    <property type="entry name" value="Rhodanese"/>
    <property type="match status" value="1"/>
</dbReference>
<dbReference type="HAMAP" id="MF_00469">
    <property type="entry name" value="TrhO"/>
    <property type="match status" value="1"/>
</dbReference>
<dbReference type="GO" id="GO:0006400">
    <property type="term" value="P:tRNA modification"/>
    <property type="evidence" value="ECO:0007669"/>
    <property type="project" value="UniProtKB-UniRule"/>
</dbReference>
<dbReference type="PANTHER" id="PTHR43268:SF3">
    <property type="entry name" value="RHODANESE-LIKE DOMAIN-CONTAINING PROTEIN 7-RELATED"/>
    <property type="match status" value="1"/>
</dbReference>
<dbReference type="RefSeq" id="WP_345425376.1">
    <property type="nucleotide sequence ID" value="NZ_AP031496.1"/>
</dbReference>
<name>A0AAV3U692_9ALTE</name>
<comment type="function">
    <text evidence="1">Catalyzes oxygen-dependent 5-hydroxyuridine (ho5U) modification at position 34 in tRNAs.</text>
</comment>
<keyword evidence="4" id="KW-1185">Reference proteome</keyword>
<reference evidence="4" key="1">
    <citation type="journal article" date="2019" name="Int. J. Syst. Evol. Microbiol.">
        <title>The Global Catalogue of Microorganisms (GCM) 10K type strain sequencing project: providing services to taxonomists for standard genome sequencing and annotation.</title>
        <authorList>
            <consortium name="The Broad Institute Genomics Platform"/>
            <consortium name="The Broad Institute Genome Sequencing Center for Infectious Disease"/>
            <person name="Wu L."/>
            <person name="Ma J."/>
        </authorList>
    </citation>
    <scope>NUCLEOTIDE SEQUENCE [LARGE SCALE GENOMIC DNA]</scope>
    <source>
        <strain evidence="4">JCM 19134</strain>
    </source>
</reference>
<dbReference type="SUPFAM" id="SSF52821">
    <property type="entry name" value="Rhodanese/Cell cycle control phosphatase"/>
    <property type="match status" value="1"/>
</dbReference>
<feature type="domain" description="Rhodanese" evidence="2">
    <location>
        <begin position="122"/>
        <end position="216"/>
    </location>
</feature>
<dbReference type="Proteomes" id="UP001409585">
    <property type="component" value="Unassembled WGS sequence"/>
</dbReference>
<accession>A0AAV3U692</accession>
<dbReference type="Gene3D" id="3.30.70.100">
    <property type="match status" value="1"/>
</dbReference>
<dbReference type="NCBIfam" id="NF001135">
    <property type="entry name" value="PRK00142.1-3"/>
    <property type="match status" value="1"/>
</dbReference>
<evidence type="ECO:0000313" key="4">
    <source>
        <dbReference type="Proteomes" id="UP001409585"/>
    </source>
</evidence>
<sequence length="316" mass="36132">MEIVVAAMYRFVALPDFEQIQPSLLAFCKSQDIKGTLLLAKEGINGTVSGSRQAIDALLAYLRQDPRLAELDHKESYYQEQPFYRMKVKLKKEIVTMGVEGIDPNHVVGTYVEAKDWNDLISDPDVVVVDTRNDYEYAIGTFENAVNPETTTFREFPAYVKDNLDPAKHKKVAMFCTGGIRCEKSTAYMKEQGFDEVYHLKGGILKYFEEVPAEESLWQGECFVFDNRVAVNHKLEKGHYDQCHGCRYPITEQDKQSPHYEKGVCCPHCYDKLSSEQLSRFKERQKQVELALQRSQVHIGAAPPARQRRTQSKADS</sequence>
<keyword evidence="1" id="KW-0560">Oxidoreductase</keyword>
<comment type="catalytic activity">
    <reaction evidence="1">
        <text>uridine(34) in tRNA + AH2 + O2 = 5-hydroxyuridine(34) in tRNA + A + H2O</text>
        <dbReference type="Rhea" id="RHEA:64224"/>
        <dbReference type="Rhea" id="RHEA-COMP:11727"/>
        <dbReference type="Rhea" id="RHEA-COMP:13381"/>
        <dbReference type="ChEBI" id="CHEBI:13193"/>
        <dbReference type="ChEBI" id="CHEBI:15377"/>
        <dbReference type="ChEBI" id="CHEBI:15379"/>
        <dbReference type="ChEBI" id="CHEBI:17499"/>
        <dbReference type="ChEBI" id="CHEBI:65315"/>
        <dbReference type="ChEBI" id="CHEBI:136877"/>
    </reaction>
</comment>
<dbReference type="InterPro" id="IPR040503">
    <property type="entry name" value="TRHO_N"/>
</dbReference>
<dbReference type="SMART" id="SM00450">
    <property type="entry name" value="RHOD"/>
    <property type="match status" value="1"/>
</dbReference>
<proteinExistence type="inferred from homology"/>
<dbReference type="EC" id="1.14.-.-" evidence="1"/>
<evidence type="ECO:0000256" key="1">
    <source>
        <dbReference type="HAMAP-Rule" id="MF_00469"/>
    </source>
</evidence>
<gene>
    <name evidence="1" type="primary">trhO</name>
    <name evidence="3" type="ORF">GCM10025791_34850</name>
</gene>
<dbReference type="InterPro" id="IPR036873">
    <property type="entry name" value="Rhodanese-like_dom_sf"/>
</dbReference>
<evidence type="ECO:0000313" key="3">
    <source>
        <dbReference type="EMBL" id="GAA4951390.1"/>
    </source>
</evidence>
<comment type="similarity">
    <text evidence="1">Belongs to the TrhO family.</text>
</comment>
<dbReference type="InterPro" id="IPR020936">
    <property type="entry name" value="TrhO"/>
</dbReference>
<dbReference type="GO" id="GO:0016705">
    <property type="term" value="F:oxidoreductase activity, acting on paired donors, with incorporation or reduction of molecular oxygen"/>
    <property type="evidence" value="ECO:0007669"/>
    <property type="project" value="UniProtKB-UniRule"/>
</dbReference>
<protein>
    <recommendedName>
        <fullName evidence="1">tRNA uridine(34) hydroxylase</fullName>
        <ecNumber evidence="1">1.14.-.-</ecNumber>
    </recommendedName>
    <alternativeName>
        <fullName evidence="1">tRNA hydroxylation protein O</fullName>
    </alternativeName>
</protein>
<dbReference type="InterPro" id="IPR001763">
    <property type="entry name" value="Rhodanese-like_dom"/>
</dbReference>
<dbReference type="AlphaFoldDB" id="A0AAV3U692"/>